<dbReference type="OrthoDB" id="2004788at2"/>
<reference evidence="1 2" key="1">
    <citation type="journal article" date="2017" name="Infect. Genet. Evol.">
        <title>The new phylogeny of the genus Mycobacterium: The old and the news.</title>
        <authorList>
            <person name="Tortoli E."/>
            <person name="Fedrizzi T."/>
            <person name="Meehan C.J."/>
            <person name="Trovato A."/>
            <person name="Grottola A."/>
            <person name="Giacobazzi E."/>
            <person name="Serpini G.F."/>
            <person name="Tagliazucchi S."/>
            <person name="Fabio A."/>
            <person name="Bettua C."/>
            <person name="Bertorelli R."/>
            <person name="Frascaro F."/>
            <person name="De Sanctis V."/>
            <person name="Pecorari M."/>
            <person name="Jousson O."/>
            <person name="Segata N."/>
            <person name="Cirillo D.M."/>
        </authorList>
    </citation>
    <scope>NUCLEOTIDE SEQUENCE [LARGE SCALE GENOMIC DNA]</scope>
    <source>
        <strain evidence="1 2">CIP1034565</strain>
    </source>
</reference>
<accession>A0A2G5P4Q6</accession>
<keyword evidence="2" id="KW-1185">Reference proteome</keyword>
<evidence type="ECO:0000313" key="1">
    <source>
        <dbReference type="EMBL" id="PIB73358.1"/>
    </source>
</evidence>
<organism evidence="1 2">
    <name type="scientific">Mycolicibacterium brumae</name>
    <dbReference type="NCBI Taxonomy" id="85968"/>
    <lineage>
        <taxon>Bacteria</taxon>
        <taxon>Bacillati</taxon>
        <taxon>Actinomycetota</taxon>
        <taxon>Actinomycetes</taxon>
        <taxon>Mycobacteriales</taxon>
        <taxon>Mycobacteriaceae</taxon>
        <taxon>Mycolicibacterium</taxon>
    </lineage>
</organism>
<comment type="caution">
    <text evidence="1">The sequence shown here is derived from an EMBL/GenBank/DDBJ whole genome shotgun (WGS) entry which is preliminary data.</text>
</comment>
<name>A0A2G5P4Q6_9MYCO</name>
<dbReference type="AlphaFoldDB" id="A0A2G5P4Q6"/>
<sequence length="502" mass="56253">MARIFTLESDEPVYIELRADDAGAVRAEGMESDDRDRWVVIPAGTALAVAEHQGTWFFHSEEGVHCAAEPFTVEVDLVVYKDGTVGMLPVEVGVFGEGEPDDLSGVPALTCEEATQLHPEFADLFTAEPDPEFEEQERARAESDRQWEAMAEIERREGRLSAAYRMQLRLTPHAIPVRDMAEIAELYDDDLLRQAINGHPDREIDEDLEDDEWSVEDDEWAKATADRFDEDAKAGAAIGLIARMLVAEAILHPGVRQSDLKGHMGITSGPQSKLTYPLGKAGILHRTVEKTQVFLAPTDRCEELGLDENSAAELVAWRDGNPDLWAEIIQRATEPVQVENPDDGYGEFVDYYADERDDGSIPFGPDAPSARAWRRVPDEWADNPHILRWWTAECDATVAELIGQWRWHYPWKLADAVGAVVGKDTIDRWTTQDPKCQQYAYNNVLMYFGIAHARRVGLERALPMPQTRTCTRCGTGFEEDLVPMRRVRAGNAEVADNCGKCK</sequence>
<evidence type="ECO:0000313" key="2">
    <source>
        <dbReference type="Proteomes" id="UP000230551"/>
    </source>
</evidence>
<dbReference type="EMBL" id="PDCN02000032">
    <property type="protein sequence ID" value="PIB73358.1"/>
    <property type="molecule type" value="Genomic_DNA"/>
</dbReference>
<protein>
    <submittedName>
        <fullName evidence="1">Uncharacterized protein</fullName>
    </submittedName>
</protein>
<proteinExistence type="predicted"/>
<dbReference type="Proteomes" id="UP000230551">
    <property type="component" value="Unassembled WGS sequence"/>
</dbReference>
<dbReference type="RefSeq" id="WP_090591058.1">
    <property type="nucleotide sequence ID" value="NZ_CP104302.1"/>
</dbReference>
<gene>
    <name evidence="1" type="ORF">CQY22_017050</name>
</gene>